<dbReference type="InterPro" id="IPR007253">
    <property type="entry name" value="Cell_wall-bd_2"/>
</dbReference>
<accession>A0A069AC65</accession>
<evidence type="ECO:0000256" key="2">
    <source>
        <dbReference type="ARBA" id="ARBA00023136"/>
    </source>
</evidence>
<feature type="chain" id="PRO_5013440306" evidence="3">
    <location>
        <begin position="30"/>
        <end position="1013"/>
    </location>
</feature>
<feature type="signal peptide" evidence="3">
    <location>
        <begin position="1"/>
        <end position="29"/>
    </location>
</feature>
<protein>
    <submittedName>
        <fullName evidence="5">Putative cell surface protein penicillin-binding protein</fullName>
    </submittedName>
    <submittedName>
        <fullName evidence="6">Putative cell surface protein putative penicillin-binding protein</fullName>
    </submittedName>
</protein>
<dbReference type="Gene3D" id="3.40.710.10">
    <property type="entry name" value="DD-peptidase/beta-lactamase superfamily"/>
    <property type="match status" value="1"/>
</dbReference>
<dbReference type="Pfam" id="PF00144">
    <property type="entry name" value="Beta-lactamase"/>
    <property type="match status" value="1"/>
</dbReference>
<dbReference type="PANTHER" id="PTHR46825:SF11">
    <property type="entry name" value="PENICILLIN-BINDING PROTEIN 4"/>
    <property type="match status" value="1"/>
</dbReference>
<dbReference type="InterPro" id="IPR001466">
    <property type="entry name" value="Beta-lactam-related"/>
</dbReference>
<gene>
    <name evidence="6" type="primary">cwp</name>
    <name evidence="6" type="ORF">BN1096_580046</name>
    <name evidence="5" type="ORF">BN1097_560044</name>
</gene>
<dbReference type="EMBL" id="LK932394">
    <property type="protein sequence ID" value="CDS86483.1"/>
    <property type="molecule type" value="Genomic_DNA"/>
</dbReference>
<sequence length="1013" mass="111820">MFKQRLSKLLSSTLVLSMLFTAAPNITFADNTKDNSEKYQSSDIELHDYSKNAESYTKTKALAKEKIQTLLSKYGAVSAQYALIDNGKIEISGNGGVYSKQDNKNLNKDNMYSIASISKMFTTTAVMKLVDDGKLNLDTPVVKYIPEFKMADDRYKEITPRMLLNHSSGLMGSSFKNTILLADNDSYGHDNFLKELQKQRLKAKPGAFSVYCNDGFTLAEILVERVSGMSFTNFLDKYINNPLNLQNTKTPENSFDSSKLAKAYVPYWEDAVPQDNLNAIGAGGLYSSAENLCTFAQTFMKNSNGILSPASVKAMENKEYLNGLWPEGEDSILGYGLGWDCVNTYPFNQYNLKALTKGGDSLLFHSNLIVLPDENMAVAVLSSGGSSQLNEIIGQEILLSALKEKGKIKEIKPDKTFSKPQQVKMPSSLKENSGLYASSNMIKVDVNDNGTLTVSSPYIENGPEDKYVYIGQDRFVSEKGNSCLKFVKEKNNITYLNMSSYDDVPGLGQTASLYYVAQKIDDNNISNSVKEAWKKRNGKDYYLVDEKYTSQSYMFGSVKATLALSDETPGYIVNTKIMDENNSNAFIEIPGVIGRDLSDIKLHKENGTEYLSFGTLTYVSEDSITNLPAEKSFTCELESNGYAKWYKIGDDIANKKIEVNLPQNSSFAVYDDKGVPVNYSLVTKNNRVRLPKGGVIVFLGSPNARFEVTYQDEVNASALTGTDRYETSIKISQAGWENAENAVLINDSAIADALAATPFAYKKNAPILLTGSSQINEKTLAELKRLKVKNVYVVGGEASINEKSLDTIKSNNISVSRISGSDRYQTSMNIAKELNNISNISKISVVNGEKGLADAVSIGAVSAQNDMPIILTNENSNITEINNLFKNKKIDKSYVIGGEYTVSKNIESKLQNPQRISGSTRNETNAKVIKEFYKDSKIDNLYVAKNGMNKQDDLIDGLSVGVLAGKTKSPVMLVGNSLDYNQKELFKTMRFKSVTQIGGNGNENSFKQIKEIA</sequence>
<keyword evidence="2" id="KW-0472">Membrane</keyword>
<evidence type="ECO:0000313" key="6">
    <source>
        <dbReference type="EMBL" id="CDS86933.1"/>
    </source>
</evidence>
<feature type="domain" description="Beta-lactamase-related" evidence="4">
    <location>
        <begin position="65"/>
        <end position="387"/>
    </location>
</feature>
<dbReference type="GO" id="GO:0016020">
    <property type="term" value="C:membrane"/>
    <property type="evidence" value="ECO:0007669"/>
    <property type="project" value="UniProtKB-SubCell"/>
</dbReference>
<reference evidence="6" key="1">
    <citation type="submission" date="2014-07" db="EMBL/GenBank/DDBJ databases">
        <authorList>
            <person name="Monot Marc"/>
        </authorList>
    </citation>
    <scope>NUCLEOTIDE SEQUENCE</scope>
    <source>
        <strain evidence="5">7032994</strain>
    </source>
</reference>
<proteinExistence type="predicted"/>
<dbReference type="SUPFAM" id="SSF56601">
    <property type="entry name" value="beta-lactamase/transpeptidase-like"/>
    <property type="match status" value="1"/>
</dbReference>
<evidence type="ECO:0000256" key="1">
    <source>
        <dbReference type="ARBA" id="ARBA00004370"/>
    </source>
</evidence>
<dbReference type="AlphaFoldDB" id="A0A069AC65"/>
<keyword evidence="3" id="KW-0732">Signal</keyword>
<comment type="subcellular location">
    <subcellularLocation>
        <location evidence="1">Membrane</location>
    </subcellularLocation>
</comment>
<organism evidence="6">
    <name type="scientific">Clostridioides difficile</name>
    <name type="common">Peptoclostridium difficile</name>
    <dbReference type="NCBI Taxonomy" id="1496"/>
    <lineage>
        <taxon>Bacteria</taxon>
        <taxon>Bacillati</taxon>
        <taxon>Bacillota</taxon>
        <taxon>Clostridia</taxon>
        <taxon>Peptostreptococcales</taxon>
        <taxon>Peptostreptococcaceae</taxon>
        <taxon>Clostridioides</taxon>
    </lineage>
</organism>
<name>A0A069AC65_CLODI</name>
<dbReference type="EMBL" id="LK932511">
    <property type="protein sequence ID" value="CDS86933.1"/>
    <property type="molecule type" value="Genomic_DNA"/>
</dbReference>
<evidence type="ECO:0000259" key="4">
    <source>
        <dbReference type="Pfam" id="PF00144"/>
    </source>
</evidence>
<dbReference type="Pfam" id="PF04122">
    <property type="entry name" value="CW_binding_2"/>
    <property type="match status" value="3"/>
</dbReference>
<dbReference type="InterPro" id="IPR050491">
    <property type="entry name" value="AmpC-like"/>
</dbReference>
<evidence type="ECO:0000256" key="3">
    <source>
        <dbReference type="SAM" id="SignalP"/>
    </source>
</evidence>
<dbReference type="PANTHER" id="PTHR46825">
    <property type="entry name" value="D-ALANYL-D-ALANINE-CARBOXYPEPTIDASE/ENDOPEPTIDASE AMPH"/>
    <property type="match status" value="1"/>
</dbReference>
<evidence type="ECO:0000313" key="5">
    <source>
        <dbReference type="EMBL" id="CDS86483.1"/>
    </source>
</evidence>
<dbReference type="Gene3D" id="3.40.50.12090">
    <property type="match status" value="2"/>
</dbReference>
<dbReference type="InterPro" id="IPR012338">
    <property type="entry name" value="Beta-lactam/transpept-like"/>
</dbReference>
<dbReference type="RefSeq" id="WP_021361845.1">
    <property type="nucleotide sequence ID" value="NZ_BBYB01000069.1"/>
</dbReference>